<reference evidence="2 3" key="1">
    <citation type="submission" date="2019-03" db="EMBL/GenBank/DDBJ databases">
        <title>Draft genome sequences of novel Actinobacteria.</title>
        <authorList>
            <person name="Sahin N."/>
            <person name="Ay H."/>
            <person name="Saygin H."/>
        </authorList>
    </citation>
    <scope>NUCLEOTIDE SEQUENCE [LARGE SCALE GENOMIC DNA]</scope>
    <source>
        <strain evidence="2 3">DSM 45941</strain>
    </source>
</reference>
<dbReference type="OrthoDB" id="3541237at2"/>
<dbReference type="AlphaFoldDB" id="A0A4R5BB38"/>
<evidence type="ECO:0000256" key="1">
    <source>
        <dbReference type="SAM" id="SignalP"/>
    </source>
</evidence>
<evidence type="ECO:0000313" key="2">
    <source>
        <dbReference type="EMBL" id="TDD80964.1"/>
    </source>
</evidence>
<organism evidence="2 3">
    <name type="scientific">Actinomadura darangshiensis</name>
    <dbReference type="NCBI Taxonomy" id="705336"/>
    <lineage>
        <taxon>Bacteria</taxon>
        <taxon>Bacillati</taxon>
        <taxon>Actinomycetota</taxon>
        <taxon>Actinomycetes</taxon>
        <taxon>Streptosporangiales</taxon>
        <taxon>Thermomonosporaceae</taxon>
        <taxon>Actinomadura</taxon>
    </lineage>
</organism>
<keyword evidence="1" id="KW-0732">Signal</keyword>
<dbReference type="RefSeq" id="WP_132198888.1">
    <property type="nucleotide sequence ID" value="NZ_SMKY01000084.1"/>
</dbReference>
<dbReference type="Proteomes" id="UP000295578">
    <property type="component" value="Unassembled WGS sequence"/>
</dbReference>
<accession>A0A4R5BB38</accession>
<keyword evidence="3" id="KW-1185">Reference proteome</keyword>
<proteinExistence type="predicted"/>
<feature type="signal peptide" evidence="1">
    <location>
        <begin position="1"/>
        <end position="26"/>
    </location>
</feature>
<comment type="caution">
    <text evidence="2">The sequence shown here is derived from an EMBL/GenBank/DDBJ whole genome shotgun (WGS) entry which is preliminary data.</text>
</comment>
<name>A0A4R5BB38_9ACTN</name>
<gene>
    <name evidence="2" type="ORF">E1293_19655</name>
</gene>
<protein>
    <recommendedName>
        <fullName evidence="4">Peptidase inhibitor family I36 protein</fullName>
    </recommendedName>
</protein>
<dbReference type="EMBL" id="SMKY01000084">
    <property type="protein sequence ID" value="TDD80964.1"/>
    <property type="molecule type" value="Genomic_DNA"/>
</dbReference>
<evidence type="ECO:0000313" key="3">
    <source>
        <dbReference type="Proteomes" id="UP000295578"/>
    </source>
</evidence>
<feature type="chain" id="PRO_5020716196" description="Peptidase inhibitor family I36 protein" evidence="1">
    <location>
        <begin position="27"/>
        <end position="124"/>
    </location>
</feature>
<sequence length="124" mass="13220">MNGKRFVIPLAAAVLTMGSVIGTADAAEAPAKAPEPRLAASCPYTAICVWSGPNYTGTKKTYWSCDNHAVDFFGPISYLNNQTPGTVAMFKTQNGWNVATPGARSHDASVGSSKTYFYYVDPCD</sequence>
<evidence type="ECO:0008006" key="4">
    <source>
        <dbReference type="Google" id="ProtNLM"/>
    </source>
</evidence>